<evidence type="ECO:0000313" key="7">
    <source>
        <dbReference type="Proteomes" id="UP000199052"/>
    </source>
</evidence>
<dbReference type="InterPro" id="IPR052174">
    <property type="entry name" value="Flavoredoxin"/>
</dbReference>
<comment type="similarity">
    <text evidence="3">Belongs to the flavoredoxin family.</text>
</comment>
<dbReference type="OrthoDB" id="9794638at2"/>
<dbReference type="Proteomes" id="UP000199052">
    <property type="component" value="Unassembled WGS sequence"/>
</dbReference>
<dbReference type="GO" id="GO:0016646">
    <property type="term" value="F:oxidoreductase activity, acting on the CH-NH group of donors, NAD or NADP as acceptor"/>
    <property type="evidence" value="ECO:0007669"/>
    <property type="project" value="UniProtKB-ARBA"/>
</dbReference>
<dbReference type="Gene3D" id="2.30.110.10">
    <property type="entry name" value="Electron Transport, Fmn-binding Protein, Chain A"/>
    <property type="match status" value="1"/>
</dbReference>
<evidence type="ECO:0000313" key="5">
    <source>
        <dbReference type="EMBL" id="NYH86633.1"/>
    </source>
</evidence>
<dbReference type="PANTHER" id="PTHR43567:SF1">
    <property type="entry name" value="FLAVOREDOXIN"/>
    <property type="match status" value="1"/>
</dbReference>
<evidence type="ECO:0000313" key="6">
    <source>
        <dbReference type="EMBL" id="SFG77608.1"/>
    </source>
</evidence>
<keyword evidence="8" id="KW-1185">Reference proteome</keyword>
<dbReference type="EMBL" id="JACBZA010000001">
    <property type="protein sequence ID" value="NYH86633.1"/>
    <property type="molecule type" value="Genomic_DNA"/>
</dbReference>
<dbReference type="GO" id="GO:0010181">
    <property type="term" value="F:FMN binding"/>
    <property type="evidence" value="ECO:0007669"/>
    <property type="project" value="InterPro"/>
</dbReference>
<proteinExistence type="inferred from homology"/>
<keyword evidence="2" id="KW-0285">Flavoprotein</keyword>
<accession>A0A1I2UKP0</accession>
<dbReference type="InterPro" id="IPR002563">
    <property type="entry name" value="Flavin_Rdtase-like_dom"/>
</dbReference>
<reference evidence="5 8" key="2">
    <citation type="submission" date="2020-07" db="EMBL/GenBank/DDBJ databases">
        <title>Sequencing the genomes of 1000 actinobacteria strains.</title>
        <authorList>
            <person name="Klenk H.-P."/>
        </authorList>
    </citation>
    <scope>NUCLEOTIDE SEQUENCE [LARGE SCALE GENOMIC DNA]</scope>
    <source>
        <strain evidence="5 8">DSM 45117</strain>
    </source>
</reference>
<evidence type="ECO:0000259" key="4">
    <source>
        <dbReference type="Pfam" id="PF01613"/>
    </source>
</evidence>
<reference evidence="6 7" key="1">
    <citation type="submission" date="2016-10" db="EMBL/GenBank/DDBJ databases">
        <authorList>
            <person name="de Groot N.N."/>
        </authorList>
    </citation>
    <scope>NUCLEOTIDE SEQUENCE [LARGE SCALE GENOMIC DNA]</scope>
    <source>
        <strain evidence="6 7">CPCC 202808</strain>
    </source>
</reference>
<dbReference type="EMBL" id="FOOI01000008">
    <property type="protein sequence ID" value="SFG77608.1"/>
    <property type="molecule type" value="Genomic_DNA"/>
</dbReference>
<organism evidence="6 7">
    <name type="scientific">Actinopolymorpha cephalotaxi</name>
    <dbReference type="NCBI Taxonomy" id="504797"/>
    <lineage>
        <taxon>Bacteria</taxon>
        <taxon>Bacillati</taxon>
        <taxon>Actinomycetota</taxon>
        <taxon>Actinomycetes</taxon>
        <taxon>Propionibacteriales</taxon>
        <taxon>Actinopolymorphaceae</taxon>
        <taxon>Actinopolymorpha</taxon>
    </lineage>
</organism>
<dbReference type="Proteomes" id="UP000533017">
    <property type="component" value="Unassembled WGS sequence"/>
</dbReference>
<dbReference type="STRING" id="504797.SAMN05421678_108219"/>
<sequence length="210" mass="22918">MSVHLGSTQLTSSAHRTITPSVLYFGTPVVLITTRNPDGSANITPMSSAWALGSTVVLGLGDSGQAVPNLERERECVLNFPSADLWERVERLAPLTGRHPVPDAKADRYRHEPDKFGAAGLTPVPSQTVRPPRVAECALHLEAEVVSIRPGAEGGFRIVETQVRRVHAADDITVPGTSHVDTDRWHPLLYVFRHYFGTGPRLGRTFKAQT</sequence>
<dbReference type="Pfam" id="PF01613">
    <property type="entry name" value="Flavin_Reduct"/>
    <property type="match status" value="1"/>
</dbReference>
<comment type="cofactor">
    <cofactor evidence="1">
        <name>FMN</name>
        <dbReference type="ChEBI" id="CHEBI:58210"/>
    </cofactor>
</comment>
<evidence type="ECO:0000256" key="1">
    <source>
        <dbReference type="ARBA" id="ARBA00001917"/>
    </source>
</evidence>
<name>A0A1I2UKP0_9ACTN</name>
<dbReference type="PANTHER" id="PTHR43567">
    <property type="entry name" value="FLAVOREDOXIN-RELATED-RELATED"/>
    <property type="match status" value="1"/>
</dbReference>
<dbReference type="SUPFAM" id="SSF50475">
    <property type="entry name" value="FMN-binding split barrel"/>
    <property type="match status" value="1"/>
</dbReference>
<dbReference type="AlphaFoldDB" id="A0A1I2UKP0"/>
<evidence type="ECO:0000256" key="2">
    <source>
        <dbReference type="ARBA" id="ARBA00022630"/>
    </source>
</evidence>
<feature type="domain" description="Flavin reductase like" evidence="4">
    <location>
        <begin position="25"/>
        <end position="198"/>
    </location>
</feature>
<evidence type="ECO:0000256" key="3">
    <source>
        <dbReference type="ARBA" id="ARBA00038054"/>
    </source>
</evidence>
<gene>
    <name evidence="5" type="ORF">FHR37_005484</name>
    <name evidence="6" type="ORF">SAMN05421678_108219</name>
</gene>
<dbReference type="InterPro" id="IPR012349">
    <property type="entry name" value="Split_barrel_FMN-bd"/>
</dbReference>
<protein>
    <submittedName>
        <fullName evidence="5">Flavin reductase (DIM6/NTAB) family NADH-FMN oxidoreductase RutF</fullName>
    </submittedName>
    <submittedName>
        <fullName evidence="6">NADH-FMN oxidoreductase RutF, flavin reductase (DIM6/NTAB) family</fullName>
    </submittedName>
</protein>
<evidence type="ECO:0000313" key="8">
    <source>
        <dbReference type="Proteomes" id="UP000533017"/>
    </source>
</evidence>
<dbReference type="RefSeq" id="WP_092884007.1">
    <property type="nucleotide sequence ID" value="NZ_FOOI01000008.1"/>
</dbReference>